<protein>
    <submittedName>
        <fullName evidence="4">Ankyrin repeat domain-containing protein</fullName>
    </submittedName>
</protein>
<sequence length="551" mass="63670">MLDANHLKLQYPIEYHTSLFSTAVFNGNIDMIKLLMKYNYPAVNCAPPIYNNENEDYTCTNLLVDILGNYEGDDSESQDVEKYKKMYEMFVDYESSIYNHYLNLYLRDENNSIILREDEILEMIDSKPVGLLNNTNDIAEGLLHFAFRHRYNRLASYLIINGFDIFDNYYRVPLEYTNNNKYIEQLLIMGENMYLGELPAAFIFKNAGNIEKLKLFLKYGLDVNVRNQNNKPLLFAAVENKCLDCVKLLIDYGANLDDLYTGANIMQYAKSFGSQEIVTYIKSQIKDKKISLKDDELFDYIMAHYDECKFRNFYSGYQESSNINDIIRSFRYYEKNQCEKSKLEEVLTPNEVTPLLYALLLDDDKLIKLLLEKGADPNLIVDDKYINTVPVVLAFSIGNDKVIKQFMERNVSVPKRHLAGILFSKKGDLLEKYNMISSEDIPLVQLAACSNDSKDLQKALKIIDISKVKNWNNNTDEYFDASKKGNYKPNPLECAVIYNLADNVKLLLESGIYIKYDNGFNGLSFAKENNAESKIIEMLETYCATNKDKCN</sequence>
<gene>
    <name evidence="4" type="ORF">H9804_11160</name>
</gene>
<dbReference type="EMBL" id="DXAQ01000168">
    <property type="protein sequence ID" value="HIZ90492.1"/>
    <property type="molecule type" value="Genomic_DNA"/>
</dbReference>
<name>A0A9D2GUZ1_9BACT</name>
<dbReference type="Gene3D" id="1.25.40.20">
    <property type="entry name" value="Ankyrin repeat-containing domain"/>
    <property type="match status" value="2"/>
</dbReference>
<dbReference type="SMART" id="SM00248">
    <property type="entry name" value="ANK"/>
    <property type="match status" value="7"/>
</dbReference>
<evidence type="ECO:0000256" key="2">
    <source>
        <dbReference type="ARBA" id="ARBA00023043"/>
    </source>
</evidence>
<reference evidence="4" key="2">
    <citation type="submission" date="2021-04" db="EMBL/GenBank/DDBJ databases">
        <authorList>
            <person name="Gilroy R."/>
        </authorList>
    </citation>
    <scope>NUCLEOTIDE SEQUENCE</scope>
    <source>
        <strain evidence="4">ChiW4-1371</strain>
    </source>
</reference>
<dbReference type="AlphaFoldDB" id="A0A9D2GUZ1"/>
<comment type="caution">
    <text evidence="4">The sequence shown here is derived from an EMBL/GenBank/DDBJ whole genome shotgun (WGS) entry which is preliminary data.</text>
</comment>
<dbReference type="Pfam" id="PF12796">
    <property type="entry name" value="Ank_2"/>
    <property type="match status" value="1"/>
</dbReference>
<keyword evidence="2 3" id="KW-0040">ANK repeat</keyword>
<keyword evidence="1" id="KW-0677">Repeat</keyword>
<accession>A0A9D2GUZ1</accession>
<dbReference type="PROSITE" id="PS50297">
    <property type="entry name" value="ANK_REP_REGION"/>
    <property type="match status" value="1"/>
</dbReference>
<feature type="repeat" description="ANK" evidence="3">
    <location>
        <begin position="350"/>
        <end position="382"/>
    </location>
</feature>
<dbReference type="SUPFAM" id="SSF48403">
    <property type="entry name" value="Ankyrin repeat"/>
    <property type="match status" value="2"/>
</dbReference>
<dbReference type="PROSITE" id="PS50088">
    <property type="entry name" value="ANK_REPEAT"/>
    <property type="match status" value="1"/>
</dbReference>
<evidence type="ECO:0000313" key="5">
    <source>
        <dbReference type="Proteomes" id="UP000824176"/>
    </source>
</evidence>
<proteinExistence type="predicted"/>
<evidence type="ECO:0000256" key="1">
    <source>
        <dbReference type="ARBA" id="ARBA00022737"/>
    </source>
</evidence>
<dbReference type="PANTHER" id="PTHR24198:SF165">
    <property type="entry name" value="ANKYRIN REPEAT-CONTAINING PROTEIN-RELATED"/>
    <property type="match status" value="1"/>
</dbReference>
<reference evidence="4" key="1">
    <citation type="journal article" date="2021" name="PeerJ">
        <title>Extensive microbial diversity within the chicken gut microbiome revealed by metagenomics and culture.</title>
        <authorList>
            <person name="Gilroy R."/>
            <person name="Ravi A."/>
            <person name="Getino M."/>
            <person name="Pursley I."/>
            <person name="Horton D.L."/>
            <person name="Alikhan N.F."/>
            <person name="Baker D."/>
            <person name="Gharbi K."/>
            <person name="Hall N."/>
            <person name="Watson M."/>
            <person name="Adriaenssens E.M."/>
            <person name="Foster-Nyarko E."/>
            <person name="Jarju S."/>
            <person name="Secka A."/>
            <person name="Antonio M."/>
            <person name="Oren A."/>
            <person name="Chaudhuri R.R."/>
            <person name="La Ragione R."/>
            <person name="Hildebrand F."/>
            <person name="Pallen M.J."/>
        </authorList>
    </citation>
    <scope>NUCLEOTIDE SEQUENCE</scope>
    <source>
        <strain evidence="4">ChiW4-1371</strain>
    </source>
</reference>
<dbReference type="Proteomes" id="UP000824176">
    <property type="component" value="Unassembled WGS sequence"/>
</dbReference>
<evidence type="ECO:0000256" key="3">
    <source>
        <dbReference type="PROSITE-ProRule" id="PRU00023"/>
    </source>
</evidence>
<dbReference type="PANTHER" id="PTHR24198">
    <property type="entry name" value="ANKYRIN REPEAT AND PROTEIN KINASE DOMAIN-CONTAINING PROTEIN"/>
    <property type="match status" value="1"/>
</dbReference>
<dbReference type="InterPro" id="IPR036770">
    <property type="entry name" value="Ankyrin_rpt-contain_sf"/>
</dbReference>
<organism evidence="4 5">
    <name type="scientific">Candidatus Mucispirillum faecigallinarum</name>
    <dbReference type="NCBI Taxonomy" id="2838699"/>
    <lineage>
        <taxon>Bacteria</taxon>
        <taxon>Pseudomonadati</taxon>
        <taxon>Deferribacterota</taxon>
        <taxon>Deferribacteres</taxon>
        <taxon>Deferribacterales</taxon>
        <taxon>Mucispirillaceae</taxon>
        <taxon>Mucispirillum</taxon>
    </lineage>
</organism>
<dbReference type="InterPro" id="IPR002110">
    <property type="entry name" value="Ankyrin_rpt"/>
</dbReference>
<dbReference type="Pfam" id="PF00023">
    <property type="entry name" value="Ank"/>
    <property type="match status" value="1"/>
</dbReference>
<evidence type="ECO:0000313" key="4">
    <source>
        <dbReference type="EMBL" id="HIZ90492.1"/>
    </source>
</evidence>